<reference evidence="1 2" key="1">
    <citation type="journal article" date="2014" name="Genome Biol. Evol.">
        <title>The genome of the myxosporean Thelohanellus kitauei shows adaptations to nutrient acquisition within its fish host.</title>
        <authorList>
            <person name="Yang Y."/>
            <person name="Xiong J."/>
            <person name="Zhou Z."/>
            <person name="Huo F."/>
            <person name="Miao W."/>
            <person name="Ran C."/>
            <person name="Liu Y."/>
            <person name="Zhang J."/>
            <person name="Feng J."/>
            <person name="Wang M."/>
            <person name="Wang M."/>
            <person name="Wang L."/>
            <person name="Yao B."/>
        </authorList>
    </citation>
    <scope>NUCLEOTIDE SEQUENCE [LARGE SCALE GENOMIC DNA]</scope>
    <source>
        <strain evidence="1">Wuqing</strain>
    </source>
</reference>
<evidence type="ECO:0000313" key="1">
    <source>
        <dbReference type="EMBL" id="KII61127.1"/>
    </source>
</evidence>
<keyword evidence="2" id="KW-1185">Reference proteome</keyword>
<evidence type="ECO:0000313" key="2">
    <source>
        <dbReference type="Proteomes" id="UP000031668"/>
    </source>
</evidence>
<accession>A0A0C2IW95</accession>
<dbReference type="AlphaFoldDB" id="A0A0C2IW95"/>
<name>A0A0C2IW95_THEKT</name>
<sequence>MTNQILKATYFVKNEHMHFEMKNSDMKLLNVRMESFRKQSFMHDPLLVPIFKLQVFEITCRLFDKINVVTVFEYLGAIVNQFYEIYEHYLYDNKLMIIEQMDKKYLNKCIERNTSVEDISSRFDE</sequence>
<dbReference type="EMBL" id="JWZT01005379">
    <property type="protein sequence ID" value="KII61127.1"/>
    <property type="molecule type" value="Genomic_DNA"/>
</dbReference>
<comment type="caution">
    <text evidence="1">The sequence shown here is derived from an EMBL/GenBank/DDBJ whole genome shotgun (WGS) entry which is preliminary data.</text>
</comment>
<proteinExistence type="predicted"/>
<gene>
    <name evidence="1" type="ORF">RF11_05847</name>
</gene>
<organism evidence="1 2">
    <name type="scientific">Thelohanellus kitauei</name>
    <name type="common">Myxosporean</name>
    <dbReference type="NCBI Taxonomy" id="669202"/>
    <lineage>
        <taxon>Eukaryota</taxon>
        <taxon>Metazoa</taxon>
        <taxon>Cnidaria</taxon>
        <taxon>Myxozoa</taxon>
        <taxon>Myxosporea</taxon>
        <taxon>Bivalvulida</taxon>
        <taxon>Platysporina</taxon>
        <taxon>Myxobolidae</taxon>
        <taxon>Thelohanellus</taxon>
    </lineage>
</organism>
<dbReference type="Proteomes" id="UP000031668">
    <property type="component" value="Unassembled WGS sequence"/>
</dbReference>
<protein>
    <submittedName>
        <fullName evidence="1">Uncharacterized protein</fullName>
    </submittedName>
</protein>